<dbReference type="PANTHER" id="PTHR13369">
    <property type="match status" value="1"/>
</dbReference>
<proteinExistence type="predicted"/>
<dbReference type="GO" id="GO:0005737">
    <property type="term" value="C:cytoplasm"/>
    <property type="evidence" value="ECO:0007669"/>
    <property type="project" value="TreeGrafter"/>
</dbReference>
<dbReference type="Gene3D" id="3.40.50.150">
    <property type="entry name" value="Vaccinia Virus protein VP39"/>
    <property type="match status" value="1"/>
</dbReference>
<dbReference type="GO" id="GO:0032259">
    <property type="term" value="P:methylation"/>
    <property type="evidence" value="ECO:0007669"/>
    <property type="project" value="UniProtKB-KW"/>
</dbReference>
<dbReference type="InterPro" id="IPR029063">
    <property type="entry name" value="SAM-dependent_MTases_sf"/>
</dbReference>
<dbReference type="RefSeq" id="WP_332289853.1">
    <property type="nucleotide sequence ID" value="NZ_JAZIBG010000028.1"/>
</dbReference>
<dbReference type="EMBL" id="JAZIBG010000028">
    <property type="protein sequence ID" value="MEF7614798.1"/>
    <property type="molecule type" value="Genomic_DNA"/>
</dbReference>
<dbReference type="CDD" id="cd02440">
    <property type="entry name" value="AdoMet_MTases"/>
    <property type="match status" value="1"/>
</dbReference>
<dbReference type="SUPFAM" id="SSF53335">
    <property type="entry name" value="S-adenosyl-L-methionine-dependent methyltransferases"/>
    <property type="match status" value="1"/>
</dbReference>
<dbReference type="Proteomes" id="UP001336250">
    <property type="component" value="Unassembled WGS sequence"/>
</dbReference>
<organism evidence="2 3">
    <name type="scientific">Aquincola agrisoli</name>
    <dbReference type="NCBI Taxonomy" id="3119538"/>
    <lineage>
        <taxon>Bacteria</taxon>
        <taxon>Pseudomonadati</taxon>
        <taxon>Pseudomonadota</taxon>
        <taxon>Betaproteobacteria</taxon>
        <taxon>Burkholderiales</taxon>
        <taxon>Sphaerotilaceae</taxon>
        <taxon>Aquincola</taxon>
    </lineage>
</organism>
<feature type="domain" description="Methyltransferase" evidence="1">
    <location>
        <begin position="162"/>
        <end position="300"/>
    </location>
</feature>
<keyword evidence="2" id="KW-0489">Methyltransferase</keyword>
<comment type="caution">
    <text evidence="2">The sequence shown here is derived from an EMBL/GenBank/DDBJ whole genome shotgun (WGS) entry which is preliminary data.</text>
</comment>
<keyword evidence="3" id="KW-1185">Reference proteome</keyword>
<dbReference type="Pfam" id="PF13679">
    <property type="entry name" value="Methyltransf_32"/>
    <property type="match status" value="1"/>
</dbReference>
<reference evidence="2 3" key="1">
    <citation type="submission" date="2024-02" db="EMBL/GenBank/DDBJ databases">
        <title>Genome sequence of Aquincola sp. MAHUQ-54.</title>
        <authorList>
            <person name="Huq M.A."/>
        </authorList>
    </citation>
    <scope>NUCLEOTIDE SEQUENCE [LARGE SCALE GENOMIC DNA]</scope>
    <source>
        <strain evidence="2 3">MAHUQ-54</strain>
    </source>
</reference>
<name>A0AAW9QEI2_9BURK</name>
<evidence type="ECO:0000259" key="1">
    <source>
        <dbReference type="Pfam" id="PF13679"/>
    </source>
</evidence>
<gene>
    <name evidence="2" type="ORF">V4F39_12820</name>
</gene>
<protein>
    <submittedName>
        <fullName evidence="2">SAM-dependent methyltransferase</fullName>
    </submittedName>
</protein>
<dbReference type="AlphaFoldDB" id="A0AAW9QEI2"/>
<dbReference type="GO" id="GO:0008168">
    <property type="term" value="F:methyltransferase activity"/>
    <property type="evidence" value="ECO:0007669"/>
    <property type="project" value="UniProtKB-KW"/>
</dbReference>
<evidence type="ECO:0000313" key="2">
    <source>
        <dbReference type="EMBL" id="MEF7614798.1"/>
    </source>
</evidence>
<dbReference type="PANTHER" id="PTHR13369:SF3">
    <property type="entry name" value="METHYLTRANSFERASE DOMAIN-CONTAINING PROTEIN"/>
    <property type="match status" value="1"/>
</dbReference>
<evidence type="ECO:0000313" key="3">
    <source>
        <dbReference type="Proteomes" id="UP001336250"/>
    </source>
</evidence>
<keyword evidence="2" id="KW-0808">Transferase</keyword>
<sequence>MYPNSEVSPVDRFFDLLQASLAAGTLAKLVLGKYHGEEPDLQRLTVRPLALRGEPHLSFVSTYRTRDVTKNHPLDDGLALLRGLAGPAFGHVHLLTTDEDVQLLFSRKGKPGLVRRPAQHARAAGAAAHDREKHRFLALDRPFLRALGVTDAQGQLVPAMSRKWKQINKFVEVLDHAFDDSTLARREGPVRVLDFGAGKGYLTFAVHDYLSHTRGRAADVHGIELRQDMVQLCEGAARRLGLAGLHFHQGDVGSVQPAPVDVMIALHACDTATDHALHHGVVAGASVILSAPCCHKQIRPQMKSPSLLQPMLQHGIHLGQQAEMVTDSLRALLLEAHGYATQVFEFVSLEHTSKNKMILAVKRPGVSPSRAEALRAQIREIKAFYGIAEHCLETLLDAPAPQASPSAAVPA</sequence>
<dbReference type="InterPro" id="IPR025714">
    <property type="entry name" value="Methyltranfer_dom"/>
</dbReference>
<accession>A0AAW9QEI2</accession>